<dbReference type="KEGG" id="sgn:SGRA_0047"/>
<name>H6L4B3_SAPGL</name>
<accession>H6L4B3</accession>
<dbReference type="AlphaFoldDB" id="H6L4B3"/>
<reference evidence="1 2" key="1">
    <citation type="journal article" date="2012" name="Stand. Genomic Sci.">
        <title>Complete genome sequencing and analysis of Saprospira grandis str. Lewin, a predatory marine bacterium.</title>
        <authorList>
            <person name="Saw J.H."/>
            <person name="Yuryev A."/>
            <person name="Kanbe M."/>
            <person name="Hou S."/>
            <person name="Young A.G."/>
            <person name="Aizawa S."/>
            <person name="Alam M."/>
        </authorList>
    </citation>
    <scope>NUCLEOTIDE SEQUENCE [LARGE SCALE GENOMIC DNA]</scope>
    <source>
        <strain evidence="1 2">Lewin</strain>
    </source>
</reference>
<dbReference type="RefSeq" id="WP_014373044.1">
    <property type="nucleotide sequence ID" value="NC_016940.1"/>
</dbReference>
<evidence type="ECO:0000313" key="1">
    <source>
        <dbReference type="EMBL" id="AFC22792.1"/>
    </source>
</evidence>
<organism evidence="1 2">
    <name type="scientific">Saprospira grandis (strain Lewin)</name>
    <dbReference type="NCBI Taxonomy" id="984262"/>
    <lineage>
        <taxon>Bacteria</taxon>
        <taxon>Pseudomonadati</taxon>
        <taxon>Bacteroidota</taxon>
        <taxon>Saprospiria</taxon>
        <taxon>Saprospirales</taxon>
        <taxon>Saprospiraceae</taxon>
        <taxon>Saprospira</taxon>
    </lineage>
</organism>
<dbReference type="STRING" id="984262.SGRA_0047"/>
<dbReference type="HOGENOM" id="CLU_1905279_0_0_10"/>
<sequence length="133" mass="15544">MNRARAISLMMFFCMVSCMSLRGPIVRKDYKVVFNHSEYVVIEMLDIEEVLEKKLSLNLRELYRAGMYISIAYEGINIDSLTIKKQDGTLISFYNEVHELNKKFKPNVKPSQKIKLLDKTIHAHKLMVWTDGK</sequence>
<dbReference type="Proteomes" id="UP000007519">
    <property type="component" value="Chromosome"/>
</dbReference>
<gene>
    <name evidence="1" type="ordered locus">SGRA_0047</name>
</gene>
<keyword evidence="2" id="KW-1185">Reference proteome</keyword>
<dbReference type="EMBL" id="CP002831">
    <property type="protein sequence ID" value="AFC22792.1"/>
    <property type="molecule type" value="Genomic_DNA"/>
</dbReference>
<evidence type="ECO:0000313" key="2">
    <source>
        <dbReference type="Proteomes" id="UP000007519"/>
    </source>
</evidence>
<proteinExistence type="predicted"/>
<protein>
    <submittedName>
        <fullName evidence="1">Uncharacterized protein</fullName>
    </submittedName>
</protein>